<feature type="transmembrane region" description="Helical" evidence="7">
    <location>
        <begin position="230"/>
        <end position="249"/>
    </location>
</feature>
<dbReference type="AlphaFoldDB" id="A0A0A8BAD1"/>
<evidence type="ECO:0000256" key="1">
    <source>
        <dbReference type="ARBA" id="ARBA00004651"/>
    </source>
</evidence>
<gene>
    <name evidence="8" type="ORF">JI75_04650</name>
</gene>
<feature type="transmembrane region" description="Helical" evidence="7">
    <location>
        <begin position="199"/>
        <end position="218"/>
    </location>
</feature>
<dbReference type="STRING" id="1531429.JI75_04650"/>
<feature type="transmembrane region" description="Helical" evidence="7">
    <location>
        <begin position="12"/>
        <end position="36"/>
    </location>
</feature>
<evidence type="ECO:0000256" key="2">
    <source>
        <dbReference type="ARBA" id="ARBA00007977"/>
    </source>
</evidence>
<comment type="similarity">
    <text evidence="2">Belongs to the UPF0324 family.</text>
</comment>
<feature type="transmembrane region" description="Helical" evidence="7">
    <location>
        <begin position="113"/>
        <end position="132"/>
    </location>
</feature>
<dbReference type="GO" id="GO:0005886">
    <property type="term" value="C:plasma membrane"/>
    <property type="evidence" value="ECO:0007669"/>
    <property type="project" value="UniProtKB-SubCell"/>
</dbReference>
<evidence type="ECO:0000256" key="6">
    <source>
        <dbReference type="ARBA" id="ARBA00023136"/>
    </source>
</evidence>
<evidence type="ECO:0000256" key="4">
    <source>
        <dbReference type="ARBA" id="ARBA00022692"/>
    </source>
</evidence>
<keyword evidence="6 7" id="KW-0472">Membrane</keyword>
<protein>
    <submittedName>
        <fullName evidence="8">Membrane protein</fullName>
    </submittedName>
</protein>
<evidence type="ECO:0000313" key="8">
    <source>
        <dbReference type="EMBL" id="AJC12062.1"/>
    </source>
</evidence>
<feature type="transmembrane region" description="Helical" evidence="7">
    <location>
        <begin position="299"/>
        <end position="316"/>
    </location>
</feature>
<accession>A0A0A8BAD1</accession>
<feature type="transmembrane region" description="Helical" evidence="7">
    <location>
        <begin position="56"/>
        <end position="78"/>
    </location>
</feature>
<keyword evidence="5 7" id="KW-1133">Transmembrane helix</keyword>
<evidence type="ECO:0000256" key="7">
    <source>
        <dbReference type="SAM" id="Phobius"/>
    </source>
</evidence>
<feature type="transmembrane region" description="Helical" evidence="7">
    <location>
        <begin position="378"/>
        <end position="397"/>
    </location>
</feature>
<dbReference type="HOGENOM" id="CLU_033541_6_0_11"/>
<dbReference type="PANTHER" id="PTHR30106:SF1">
    <property type="entry name" value="UPF0324 MEMBRANE PROTEIN FN0533"/>
    <property type="match status" value="1"/>
</dbReference>
<keyword evidence="9" id="KW-1185">Reference proteome</keyword>
<reference evidence="8 9" key="2">
    <citation type="journal article" date="2015" name="Genome Announc.">
        <title>Complete Genome Sequence of Coriobacteriaceae Strain 68-1-3, a Novel Mucus-Degrading Isolate from the Swine Intestinal Tract.</title>
        <authorList>
            <person name="Looft T."/>
            <person name="Bayles D.O."/>
            <person name="Alt D.P."/>
            <person name="Stanton T.B."/>
        </authorList>
    </citation>
    <scope>NUCLEOTIDE SEQUENCE [LARGE SCALE GENOMIC DNA]</scope>
    <source>
        <strain evidence="8 9">68-1-3</strain>
    </source>
</reference>
<dbReference type="EMBL" id="CP009302">
    <property type="protein sequence ID" value="AJC12062.1"/>
    <property type="molecule type" value="Genomic_DNA"/>
</dbReference>
<keyword evidence="3" id="KW-1003">Cell membrane</keyword>
<name>A0A0A8BAD1_9ACTN</name>
<evidence type="ECO:0000256" key="3">
    <source>
        <dbReference type="ARBA" id="ARBA00022475"/>
    </source>
</evidence>
<dbReference type="Pfam" id="PF03601">
    <property type="entry name" value="Cons_hypoth698"/>
    <property type="match status" value="1"/>
</dbReference>
<keyword evidence="4 7" id="KW-0812">Transmembrane</keyword>
<feature type="transmembrane region" description="Helical" evidence="7">
    <location>
        <begin position="168"/>
        <end position="187"/>
    </location>
</feature>
<dbReference type="Proteomes" id="UP000031121">
    <property type="component" value="Chromosome"/>
</dbReference>
<reference evidence="9" key="1">
    <citation type="submission" date="2014-08" db="EMBL/GenBank/DDBJ databases">
        <title>Coriobacteriaceae sp. complete genome.</title>
        <authorList>
            <person name="Looft T."/>
            <person name="Bayles D.O."/>
            <person name="Stanton T.B."/>
        </authorList>
    </citation>
    <scope>NUCLEOTIDE SEQUENCE [LARGE SCALE GENOMIC DNA]</scope>
    <source>
        <strain evidence="9">68-1-3</strain>
    </source>
</reference>
<evidence type="ECO:0000313" key="9">
    <source>
        <dbReference type="Proteomes" id="UP000031121"/>
    </source>
</evidence>
<evidence type="ECO:0000256" key="5">
    <source>
        <dbReference type="ARBA" id="ARBA00022989"/>
    </source>
</evidence>
<proteinExistence type="inferred from homology"/>
<feature type="transmembrane region" description="Helical" evidence="7">
    <location>
        <begin position="409"/>
        <end position="431"/>
    </location>
</feature>
<feature type="transmembrane region" description="Helical" evidence="7">
    <location>
        <begin position="337"/>
        <end position="358"/>
    </location>
</feature>
<feature type="transmembrane region" description="Helical" evidence="7">
    <location>
        <begin position="85"/>
        <end position="107"/>
    </location>
</feature>
<dbReference type="InterPro" id="IPR018383">
    <property type="entry name" value="UPF0324_pro"/>
</dbReference>
<sequence length="440" mass="46719">MKSLYLKEDWWAVWIGLGVVIIALIMYAAGSTIGIINVGFPKFDDWGQMPGLVGPLLPKLVILYFVMGAVFTGAMTIMGQPAGKFFAGFTVLYIMAIIVQILGAWTVMKSLNLEAPVLALIIGMLLGNFLKIPDWFNAGMRTEFYVKTGIVLLGATLPFTLIMKSGPIAFLQATVIAVSTFLAIYWVGAHVLKLEKPFAATLGAGGSICGVSASIAIGSSVNAKKEHTSISISMVVIWATVMVFLLPILCRAFGLSDGASGAWIGTSEFADAAGIAAAAQFGDGATTTFTLMKVVGRDIFVGIWAFILAIVSVTFWEAKKADGTRQKPSAGVIWERFPKFVIGFFIASIMISIVTLSSSPEFAAGISKGVTSPIGGGGGLRGWAFTLCFLCIGLTTRFRDLTKTGWKPFAAFTAGVAVNVVLGFLFSTIILNDYWTAVGA</sequence>
<dbReference type="KEGG" id="cbac:JI75_04650"/>
<organism evidence="8 9">
    <name type="scientific">Berryella intestinalis</name>
    <dbReference type="NCBI Taxonomy" id="1531429"/>
    <lineage>
        <taxon>Bacteria</taxon>
        <taxon>Bacillati</taxon>
        <taxon>Actinomycetota</taxon>
        <taxon>Coriobacteriia</taxon>
        <taxon>Eggerthellales</taxon>
        <taxon>Eggerthellaceae</taxon>
        <taxon>Berryella</taxon>
    </lineage>
</organism>
<dbReference type="PANTHER" id="PTHR30106">
    <property type="entry name" value="INNER MEMBRANE PROTEIN YEIH-RELATED"/>
    <property type="match status" value="1"/>
</dbReference>
<comment type="subcellular location">
    <subcellularLocation>
        <location evidence="1">Cell membrane</location>
        <topology evidence="1">Multi-pass membrane protein</topology>
    </subcellularLocation>
</comment>